<keyword evidence="5 10" id="KW-0067">ATP-binding</keyword>
<evidence type="ECO:0000256" key="10">
    <source>
        <dbReference type="RuleBase" id="RU363036"/>
    </source>
</evidence>
<dbReference type="Gene3D" id="3.40.50.620">
    <property type="entry name" value="HUPs"/>
    <property type="match status" value="1"/>
</dbReference>
<comment type="catalytic activity">
    <reaction evidence="8">
        <text>tRNA(Trp) + L-tryptophan + ATP = L-tryptophyl-tRNA(Trp) + AMP + diphosphate + H(+)</text>
        <dbReference type="Rhea" id="RHEA:24080"/>
        <dbReference type="Rhea" id="RHEA-COMP:9671"/>
        <dbReference type="Rhea" id="RHEA-COMP:9705"/>
        <dbReference type="ChEBI" id="CHEBI:15378"/>
        <dbReference type="ChEBI" id="CHEBI:30616"/>
        <dbReference type="ChEBI" id="CHEBI:33019"/>
        <dbReference type="ChEBI" id="CHEBI:57912"/>
        <dbReference type="ChEBI" id="CHEBI:78442"/>
        <dbReference type="ChEBI" id="CHEBI:78535"/>
        <dbReference type="ChEBI" id="CHEBI:456215"/>
        <dbReference type="EC" id="6.1.1.2"/>
    </reaction>
</comment>
<keyword evidence="3 10" id="KW-0436">Ligase</keyword>
<dbReference type="FunFam" id="1.10.240.10:FF:000005">
    <property type="entry name" value="Tryptophan--tRNA ligase"/>
    <property type="match status" value="1"/>
</dbReference>
<evidence type="ECO:0000256" key="5">
    <source>
        <dbReference type="ARBA" id="ARBA00022840"/>
    </source>
</evidence>
<evidence type="ECO:0000256" key="3">
    <source>
        <dbReference type="ARBA" id="ARBA00022598"/>
    </source>
</evidence>
<dbReference type="PANTHER" id="PTHR43766">
    <property type="entry name" value="TRYPTOPHAN--TRNA LIGASE, MITOCHONDRIAL"/>
    <property type="match status" value="1"/>
</dbReference>
<keyword evidence="7 10" id="KW-0030">Aminoacyl-tRNA synthetase</keyword>
<dbReference type="InterPro" id="IPR001412">
    <property type="entry name" value="aa-tRNA-synth_I_CS"/>
</dbReference>
<evidence type="ECO:0000313" key="12">
    <source>
        <dbReference type="Proteomes" id="UP000886842"/>
    </source>
</evidence>
<dbReference type="InterPro" id="IPR050203">
    <property type="entry name" value="Trp-tRNA_synthetase"/>
</dbReference>
<dbReference type="GO" id="GO:0006436">
    <property type="term" value="P:tryptophanyl-tRNA aminoacylation"/>
    <property type="evidence" value="ECO:0007669"/>
    <property type="project" value="UniProtKB-UniRule"/>
</dbReference>
<keyword evidence="6 10" id="KW-0648">Protein biosynthesis</keyword>
<protein>
    <recommendedName>
        <fullName evidence="2 9">Tryptophan--tRNA ligase</fullName>
        <ecNumber evidence="2 9">6.1.1.2</ecNumber>
    </recommendedName>
</protein>
<dbReference type="PANTHER" id="PTHR43766:SF1">
    <property type="entry name" value="TRYPTOPHAN--TRNA LIGASE, MITOCHONDRIAL"/>
    <property type="match status" value="1"/>
</dbReference>
<dbReference type="Gene3D" id="1.10.240.10">
    <property type="entry name" value="Tyrosyl-Transfer RNA Synthetase"/>
    <property type="match status" value="1"/>
</dbReference>
<dbReference type="GO" id="GO:0005737">
    <property type="term" value="C:cytoplasm"/>
    <property type="evidence" value="ECO:0007669"/>
    <property type="project" value="UniProtKB-UniRule"/>
</dbReference>
<reference evidence="11" key="2">
    <citation type="journal article" date="2021" name="PeerJ">
        <title>Extensive microbial diversity within the chicken gut microbiome revealed by metagenomics and culture.</title>
        <authorList>
            <person name="Gilroy R."/>
            <person name="Ravi A."/>
            <person name="Getino M."/>
            <person name="Pursley I."/>
            <person name="Horton D.L."/>
            <person name="Alikhan N.F."/>
            <person name="Baker D."/>
            <person name="Gharbi K."/>
            <person name="Hall N."/>
            <person name="Watson M."/>
            <person name="Adriaenssens E.M."/>
            <person name="Foster-Nyarko E."/>
            <person name="Jarju S."/>
            <person name="Secka A."/>
            <person name="Antonio M."/>
            <person name="Oren A."/>
            <person name="Chaudhuri R.R."/>
            <person name="La Ragione R."/>
            <person name="Hildebrand F."/>
            <person name="Pallen M.J."/>
        </authorList>
    </citation>
    <scope>NUCLEOTIDE SEQUENCE</scope>
    <source>
        <strain evidence="11">ChiGjej1B1-24693</strain>
    </source>
</reference>
<gene>
    <name evidence="11" type="primary">trpS</name>
    <name evidence="11" type="ORF">IAA98_10900</name>
</gene>
<accession>A0A9D1H0C2</accession>
<evidence type="ECO:0000256" key="8">
    <source>
        <dbReference type="ARBA" id="ARBA00049929"/>
    </source>
</evidence>
<evidence type="ECO:0000256" key="4">
    <source>
        <dbReference type="ARBA" id="ARBA00022741"/>
    </source>
</evidence>
<dbReference type="CDD" id="cd00806">
    <property type="entry name" value="TrpRS_core"/>
    <property type="match status" value="1"/>
</dbReference>
<evidence type="ECO:0000256" key="9">
    <source>
        <dbReference type="NCBIfam" id="TIGR00233"/>
    </source>
</evidence>
<evidence type="ECO:0000313" key="11">
    <source>
        <dbReference type="EMBL" id="HIT76085.1"/>
    </source>
</evidence>
<dbReference type="NCBIfam" id="TIGR00233">
    <property type="entry name" value="trpS"/>
    <property type="match status" value="1"/>
</dbReference>
<evidence type="ECO:0000256" key="7">
    <source>
        <dbReference type="ARBA" id="ARBA00023146"/>
    </source>
</evidence>
<name>A0A9D1H0C2_9ACTN</name>
<dbReference type="PRINTS" id="PR01039">
    <property type="entry name" value="TRNASYNTHTRP"/>
</dbReference>
<dbReference type="Pfam" id="PF00579">
    <property type="entry name" value="tRNA-synt_1b"/>
    <property type="match status" value="1"/>
</dbReference>
<organism evidence="11 12">
    <name type="scientific">Candidatus Avipropionibacterium avicola</name>
    <dbReference type="NCBI Taxonomy" id="2840701"/>
    <lineage>
        <taxon>Bacteria</taxon>
        <taxon>Bacillati</taxon>
        <taxon>Actinomycetota</taxon>
        <taxon>Actinomycetes</taxon>
        <taxon>Propionibacteriales</taxon>
        <taxon>Propionibacteriaceae</taxon>
        <taxon>Propionibacteriaceae incertae sedis</taxon>
        <taxon>Candidatus Avipropionibacterium</taxon>
    </lineage>
</organism>
<dbReference type="GO" id="GO:0004830">
    <property type="term" value="F:tryptophan-tRNA ligase activity"/>
    <property type="evidence" value="ECO:0007669"/>
    <property type="project" value="UniProtKB-UniRule"/>
</dbReference>
<dbReference type="EMBL" id="DVLP01000321">
    <property type="protein sequence ID" value="HIT76085.1"/>
    <property type="molecule type" value="Genomic_DNA"/>
</dbReference>
<proteinExistence type="inferred from homology"/>
<dbReference type="GO" id="GO:0005524">
    <property type="term" value="F:ATP binding"/>
    <property type="evidence" value="ECO:0007669"/>
    <property type="project" value="UniProtKB-KW"/>
</dbReference>
<evidence type="ECO:0000256" key="2">
    <source>
        <dbReference type="ARBA" id="ARBA00013161"/>
    </source>
</evidence>
<keyword evidence="4 10" id="KW-0547">Nucleotide-binding</keyword>
<dbReference type="InterPro" id="IPR002305">
    <property type="entry name" value="aa-tRNA-synth_Ic"/>
</dbReference>
<dbReference type="EC" id="6.1.1.2" evidence="2 9"/>
<dbReference type="SUPFAM" id="SSF52374">
    <property type="entry name" value="Nucleotidylyl transferase"/>
    <property type="match status" value="1"/>
</dbReference>
<dbReference type="PROSITE" id="PS00178">
    <property type="entry name" value="AA_TRNA_LIGASE_I"/>
    <property type="match status" value="1"/>
</dbReference>
<evidence type="ECO:0000256" key="1">
    <source>
        <dbReference type="ARBA" id="ARBA00005594"/>
    </source>
</evidence>
<dbReference type="Proteomes" id="UP000886842">
    <property type="component" value="Unassembled WGS sequence"/>
</dbReference>
<dbReference type="InterPro" id="IPR002306">
    <property type="entry name" value="Trp-tRNA-ligase"/>
</dbReference>
<dbReference type="InterPro" id="IPR014729">
    <property type="entry name" value="Rossmann-like_a/b/a_fold"/>
</dbReference>
<reference evidence="11" key="1">
    <citation type="submission" date="2020-10" db="EMBL/GenBank/DDBJ databases">
        <authorList>
            <person name="Gilroy R."/>
        </authorList>
    </citation>
    <scope>NUCLEOTIDE SEQUENCE</scope>
    <source>
        <strain evidence="11">ChiGjej1B1-24693</strain>
    </source>
</reference>
<sequence>MTTTTVRPDAHHDSDLTRSRATAVARSAAIEAQIRTDPSRHRVLTGDRPTGPLHLGHLFGSLRNRVRLQEAGVTTFIVIADYQVITDREVADHIASDVCEIICDQLACGMDPQRSTFFAHSAIPELNQLMLPFLSLTSVAELQRNPTVKAEAEAAGIRSLSGLLLTYPVHQAADILAVGGTVVPVGLDQLPHLEATRLIARRFNDRYGHVFTEPDALLSEAPVVLGLDGQKMSKSRNNAIQLRHTADQTRQLIRSARTDSQRRISYDPVNRPGVSNLLLITSLCTDEAPEVIAERIGDAGAGELKRVACDAVNEHLAGLRARRADFAAAGQDVLQVVRDGNVRVRAQATEMLERVREAMGTVY</sequence>
<comment type="similarity">
    <text evidence="1 10">Belongs to the class-I aminoacyl-tRNA synthetase family.</text>
</comment>
<evidence type="ECO:0000256" key="6">
    <source>
        <dbReference type="ARBA" id="ARBA00022917"/>
    </source>
</evidence>
<comment type="caution">
    <text evidence="11">The sequence shown here is derived from an EMBL/GenBank/DDBJ whole genome shotgun (WGS) entry which is preliminary data.</text>
</comment>
<dbReference type="AlphaFoldDB" id="A0A9D1H0C2"/>